<accession>A0ACC2TT48</accession>
<evidence type="ECO:0000313" key="1">
    <source>
        <dbReference type="EMBL" id="KAJ9077782.1"/>
    </source>
</evidence>
<organism evidence="1 2">
    <name type="scientific">Entomophthora muscae</name>
    <dbReference type="NCBI Taxonomy" id="34485"/>
    <lineage>
        <taxon>Eukaryota</taxon>
        <taxon>Fungi</taxon>
        <taxon>Fungi incertae sedis</taxon>
        <taxon>Zoopagomycota</taxon>
        <taxon>Entomophthoromycotina</taxon>
        <taxon>Entomophthoromycetes</taxon>
        <taxon>Entomophthorales</taxon>
        <taxon>Entomophthoraceae</taxon>
        <taxon>Entomophthora</taxon>
    </lineage>
</organism>
<protein>
    <submittedName>
        <fullName evidence="1">Uncharacterized protein</fullName>
    </submittedName>
</protein>
<dbReference type="EMBL" id="QTSX02002179">
    <property type="protein sequence ID" value="KAJ9077782.1"/>
    <property type="molecule type" value="Genomic_DNA"/>
</dbReference>
<dbReference type="Proteomes" id="UP001165960">
    <property type="component" value="Unassembled WGS sequence"/>
</dbReference>
<name>A0ACC2TT48_9FUNG</name>
<comment type="caution">
    <text evidence="1">The sequence shown here is derived from an EMBL/GenBank/DDBJ whole genome shotgun (WGS) entry which is preliminary data.</text>
</comment>
<evidence type="ECO:0000313" key="2">
    <source>
        <dbReference type="Proteomes" id="UP001165960"/>
    </source>
</evidence>
<proteinExistence type="predicted"/>
<keyword evidence="2" id="KW-1185">Reference proteome</keyword>
<sequence>MHNKQPKVQFNNLEFISGGLVGKKALENALYHLLHEVLSSKESSIENLDVKRILIYIKPSEQKAIEAYQSYTLKYPFGSVLVAKELDKILIDPKACTRLRNIHNKSSVIFLEREALHQALLYKIIDIHAITTIFVHELEASKLVATLTNFKLEIHNLPDIYTTPKKFPLPSRFSAYVLHPDPETPLLFTRSTDSLDRFKDDPFILNMQDKGTMLQRELGIWASELYFSHALNRLAELVESEQVSSVEGGSLTLEPCLIAANAVCQTSPRITKPSISQKVEALVELVAFQPSEPPFKGIIFVSCSLTAIYLEKSLGLLYSKHNLATEIAAAAPDDYCGPLPSIADALASYSKGDVQVLVTTLDCIPLLPARSSRHIVFFDSTPPLLSYLDLKLKFPRTTIVLLPVANKDCQGTINFEKVSGRGLYALKKYQPKIINSRQS</sequence>
<reference evidence="1" key="1">
    <citation type="submission" date="2022-04" db="EMBL/GenBank/DDBJ databases">
        <title>Genome of the entomopathogenic fungus Entomophthora muscae.</title>
        <authorList>
            <person name="Elya C."/>
            <person name="Lovett B.R."/>
            <person name="Lee E."/>
            <person name="Macias A.M."/>
            <person name="Hajek A.E."/>
            <person name="De Bivort B.L."/>
            <person name="Kasson M.T."/>
            <person name="De Fine Licht H.H."/>
            <person name="Stajich J.E."/>
        </authorList>
    </citation>
    <scope>NUCLEOTIDE SEQUENCE</scope>
    <source>
        <strain evidence="1">Berkeley</strain>
    </source>
</reference>
<gene>
    <name evidence="1" type="ORF">DSO57_1013428</name>
</gene>